<sequence>MLTKNKQRTFNDDNQDTLQQAMEVAYGKAREGFDVSVKSDGDGGYHVTSYYRMRGDDD</sequence>
<reference evidence="1" key="1">
    <citation type="journal article" date="2013" name="Virol. Sin.">
        <title>Characterization and genomic analysis of a plaque purified strain of cyanophage PP.</title>
        <authorList>
            <person name="Zhou Y."/>
            <person name="Lin J."/>
            <person name="Li N."/>
            <person name="Hu Z."/>
            <person name="Deng F."/>
        </authorList>
    </citation>
    <scope>NUCLEOTIDE SEQUENCE [LARGE SCALE GENOMIC DNA]</scope>
</reference>
<protein>
    <submittedName>
        <fullName evidence="1">Uncharacterized protein</fullName>
    </submittedName>
</protein>
<dbReference type="Proteomes" id="UP000017664">
    <property type="component" value="Segment"/>
</dbReference>
<dbReference type="KEGG" id="vg:17503286"/>
<dbReference type="RefSeq" id="YP_008766976.1">
    <property type="nucleotide sequence ID" value="NC_022751.1"/>
</dbReference>
<evidence type="ECO:0000313" key="1">
    <source>
        <dbReference type="EMBL" id="AGY46485.1"/>
    </source>
</evidence>
<organism evidence="1 2">
    <name type="scientific">Cyanophage PP</name>
    <dbReference type="NCBI Taxonomy" id="434346"/>
    <lineage>
        <taxon>Viruses</taxon>
        <taxon>Duplodnaviria</taxon>
        <taxon>Heunggongvirae</taxon>
        <taxon>Uroviricota</taxon>
        <taxon>Caudoviricetes</taxon>
        <taxon>Saffermanviridae</taxon>
        <taxon>Wumptrevirus</taxon>
        <taxon>Wumptrevirus PP</taxon>
    </lineage>
</organism>
<gene>
    <name evidence="1" type="ORF">PP_18</name>
</gene>
<evidence type="ECO:0000313" key="2">
    <source>
        <dbReference type="Proteomes" id="UP000017664"/>
    </source>
</evidence>
<proteinExistence type="predicted"/>
<name>U5PRF8_9CAUD</name>
<accession>U5PRF8</accession>
<dbReference type="GeneID" id="17503286"/>
<dbReference type="EMBL" id="KF598865">
    <property type="protein sequence ID" value="AGY46485.1"/>
    <property type="molecule type" value="Genomic_DNA"/>
</dbReference>
<keyword evidence="2" id="KW-1185">Reference proteome</keyword>